<dbReference type="STRING" id="698492.A0A0E9NA12"/>
<dbReference type="Proteomes" id="UP000033140">
    <property type="component" value="Unassembled WGS sequence"/>
</dbReference>
<feature type="compositionally biased region" description="Polar residues" evidence="1">
    <location>
        <begin position="141"/>
        <end position="152"/>
    </location>
</feature>
<dbReference type="InterPro" id="IPR052356">
    <property type="entry name" value="Thiol_S-MT"/>
</dbReference>
<reference evidence="3 4" key="1">
    <citation type="journal article" date="2011" name="J. Gen. Appl. Microbiol.">
        <title>Draft genome sequencing of the enigmatic yeast Saitoella complicata.</title>
        <authorList>
            <person name="Nishida H."/>
            <person name="Hamamoto M."/>
            <person name="Sugiyama J."/>
        </authorList>
    </citation>
    <scope>NUCLEOTIDE SEQUENCE [LARGE SCALE GENOMIC DNA]</scope>
    <source>
        <strain evidence="3 4">NRRL Y-17804</strain>
    </source>
</reference>
<keyword evidence="2" id="KW-1133">Transmembrane helix</keyword>
<dbReference type="CDD" id="cd02440">
    <property type="entry name" value="AdoMet_MTases"/>
    <property type="match status" value="1"/>
</dbReference>
<keyword evidence="2" id="KW-0812">Transmembrane</keyword>
<feature type="region of interest" description="Disordered" evidence="1">
    <location>
        <begin position="84"/>
        <end position="171"/>
    </location>
</feature>
<sequence length="882" mass="96009">MEAAHSKDPAAFIMVRSKILPIRGSAVGLTVFSRALSSFSTAGTYSITVFDWQTRGTAVRFFTALTTVTVYEPNTTTYVTTAPEAAVSSTDSPSATIDPTASVTDTTSLVQTPAPTASTSPSDSVSVESSPFTTSVPSSTATDDLSSRTSFEVTEAATSSPGASSTSLPPSFKDLLRSANLQALPTNQCYDDTGELVAGKPLGNGSCKNGSDASMVAGAAVGCLFGGLLLGLLAFFLLTKYRRRRVSNASQSTKFGPVDDKDVMYEVVPISPHNAVGRSVSDSSLGADTDKTAAVINSNATKFAALASPAVLCKVKEPEQFIWQEIVVHSDSYYVSEFKSLRDKVHSLARSLHGRFKRESVSDLVPVCKDILPEDITSSSLVDKGPEYYTVVVTALLAGALSTLVFEPFHPEIVLEQGRVFEQVYRNIELTHGCDAASTWRRQTLPALLQGTQDADVSATLLSKVSRIREAVLHFFVPVNTGTFHEEFDDIFEHAARLKVETLAEARTFRYDFVKGGGPFDREHQMDRRFRGSEHMECHSSVVMHDVDMVFLYQFPLVTVVTDQGVKVLLRAEHSRQPAEIIGPLPLRTTRGGIIPVHNRSTSMTNCLQTLLSATMPSFMASLPMRFKSNILLFIILFLGLVFHLITILDLVFVQRRPKDVLDHSKWSDKAFSRLWNAIGGQIAEDETDDIKKLTSEVSGVVLDLGPGTGLMLRHLNASQCARVIGIEPNPDFHQELLANAKRAGLMDKYTLIPTGVENLAALQEAGLGEGSIDCIITIKVLCTVPQQRAVIAHLYRLLKPGGLWLLYEHVESQDSFARKLQRALDQTWSKLLGGCHITRNTVKELGLAGAWESFVVEDAQGMTGYEALAFVKGRLIKAQAT</sequence>
<feature type="transmembrane region" description="Helical" evidence="2">
    <location>
        <begin position="631"/>
        <end position="654"/>
    </location>
</feature>
<dbReference type="PANTHER" id="PTHR45036">
    <property type="entry name" value="METHYLTRANSFERASE LIKE 7B"/>
    <property type="match status" value="1"/>
</dbReference>
<reference evidence="3 4" key="3">
    <citation type="journal article" date="2015" name="Genome Announc.">
        <title>Draft Genome Sequence of the Archiascomycetous Yeast Saitoella complicata.</title>
        <authorList>
            <person name="Yamauchi K."/>
            <person name="Kondo S."/>
            <person name="Hamamoto M."/>
            <person name="Takahashi Y."/>
            <person name="Ogura Y."/>
            <person name="Hayashi T."/>
            <person name="Nishida H."/>
        </authorList>
    </citation>
    <scope>NUCLEOTIDE SEQUENCE [LARGE SCALE GENOMIC DNA]</scope>
    <source>
        <strain evidence="3 4">NRRL Y-17804</strain>
    </source>
</reference>
<evidence type="ECO:0000313" key="3">
    <source>
        <dbReference type="EMBL" id="GAO46633.1"/>
    </source>
</evidence>
<reference evidence="3 4" key="2">
    <citation type="journal article" date="2014" name="J. Gen. Appl. Microbiol.">
        <title>The early diverging ascomycetous budding yeast Saitoella complicata has three histone deacetylases belonging to the Clr6, Hos2, and Rpd3 lineages.</title>
        <authorList>
            <person name="Nishida H."/>
            <person name="Matsumoto T."/>
            <person name="Kondo S."/>
            <person name="Hamamoto M."/>
            <person name="Yoshikawa H."/>
        </authorList>
    </citation>
    <scope>NUCLEOTIDE SEQUENCE [LARGE SCALE GENOMIC DNA]</scope>
    <source>
        <strain evidence="3 4">NRRL Y-17804</strain>
    </source>
</reference>
<comment type="caution">
    <text evidence="3">The sequence shown here is derived from an EMBL/GenBank/DDBJ whole genome shotgun (WGS) entry which is preliminary data.</text>
</comment>
<organism evidence="3 4">
    <name type="scientific">Saitoella complicata (strain BCRC 22490 / CBS 7301 / JCM 7358 / NBRC 10748 / NRRL Y-17804)</name>
    <dbReference type="NCBI Taxonomy" id="698492"/>
    <lineage>
        <taxon>Eukaryota</taxon>
        <taxon>Fungi</taxon>
        <taxon>Dikarya</taxon>
        <taxon>Ascomycota</taxon>
        <taxon>Taphrinomycotina</taxon>
        <taxon>Taphrinomycotina incertae sedis</taxon>
        <taxon>Saitoella</taxon>
    </lineage>
</organism>
<dbReference type="Gene3D" id="3.40.50.150">
    <property type="entry name" value="Vaccinia Virus protein VP39"/>
    <property type="match status" value="1"/>
</dbReference>
<feature type="transmembrane region" description="Helical" evidence="2">
    <location>
        <begin position="215"/>
        <end position="238"/>
    </location>
</feature>
<dbReference type="PANTHER" id="PTHR45036:SF1">
    <property type="entry name" value="METHYLTRANSFERASE LIKE 7A"/>
    <property type="match status" value="1"/>
</dbReference>
<gene>
    <name evidence="3" type="ORF">G7K_0859-t1</name>
</gene>
<evidence type="ECO:0000256" key="2">
    <source>
        <dbReference type="SAM" id="Phobius"/>
    </source>
</evidence>
<evidence type="ECO:0000313" key="4">
    <source>
        <dbReference type="Proteomes" id="UP000033140"/>
    </source>
</evidence>
<feature type="compositionally biased region" description="Low complexity" evidence="1">
    <location>
        <begin position="154"/>
        <end position="171"/>
    </location>
</feature>
<accession>A0A0E9NA12</accession>
<dbReference type="Pfam" id="PF13489">
    <property type="entry name" value="Methyltransf_23"/>
    <property type="match status" value="1"/>
</dbReference>
<feature type="compositionally biased region" description="Polar residues" evidence="1">
    <location>
        <begin position="88"/>
        <end position="111"/>
    </location>
</feature>
<dbReference type="InterPro" id="IPR029063">
    <property type="entry name" value="SAM-dependent_MTases_sf"/>
</dbReference>
<dbReference type="SUPFAM" id="SSF53335">
    <property type="entry name" value="S-adenosyl-L-methionine-dependent methyltransferases"/>
    <property type="match status" value="1"/>
</dbReference>
<proteinExistence type="predicted"/>
<feature type="compositionally biased region" description="Low complexity" evidence="1">
    <location>
        <begin position="112"/>
        <end position="140"/>
    </location>
</feature>
<dbReference type="EMBL" id="BACD03000005">
    <property type="protein sequence ID" value="GAO46633.1"/>
    <property type="molecule type" value="Genomic_DNA"/>
</dbReference>
<keyword evidence="4" id="KW-1185">Reference proteome</keyword>
<keyword evidence="2" id="KW-0472">Membrane</keyword>
<dbReference type="AlphaFoldDB" id="A0A0E9NA12"/>
<protein>
    <recommendedName>
        <fullName evidence="5">Methyltransferase type 11 domain-containing protein</fullName>
    </recommendedName>
</protein>
<name>A0A0E9NA12_SAICN</name>
<evidence type="ECO:0008006" key="5">
    <source>
        <dbReference type="Google" id="ProtNLM"/>
    </source>
</evidence>
<evidence type="ECO:0000256" key="1">
    <source>
        <dbReference type="SAM" id="MobiDB-lite"/>
    </source>
</evidence>